<evidence type="ECO:0000313" key="2">
    <source>
        <dbReference type="EMBL" id="TRY68888.1"/>
    </source>
</evidence>
<dbReference type="AlphaFoldDB" id="A0A553NTX4"/>
<sequence>MYFTVTWAANLHSVFLLLAIHKLVSFVDCSQCHRFASFSTQLESRLNENEPMNDTPKSHPPQVSP</sequence>
<organism evidence="2 3">
    <name type="scientific">Tigriopus californicus</name>
    <name type="common">Marine copepod</name>
    <dbReference type="NCBI Taxonomy" id="6832"/>
    <lineage>
        <taxon>Eukaryota</taxon>
        <taxon>Metazoa</taxon>
        <taxon>Ecdysozoa</taxon>
        <taxon>Arthropoda</taxon>
        <taxon>Crustacea</taxon>
        <taxon>Multicrustacea</taxon>
        <taxon>Hexanauplia</taxon>
        <taxon>Copepoda</taxon>
        <taxon>Harpacticoida</taxon>
        <taxon>Harpacticidae</taxon>
        <taxon>Tigriopus</taxon>
    </lineage>
</organism>
<reference evidence="2 3" key="1">
    <citation type="journal article" date="2018" name="Nat. Ecol. Evol.">
        <title>Genomic signatures of mitonuclear coevolution across populations of Tigriopus californicus.</title>
        <authorList>
            <person name="Barreto F.S."/>
            <person name="Watson E.T."/>
            <person name="Lima T.G."/>
            <person name="Willett C.S."/>
            <person name="Edmands S."/>
            <person name="Li W."/>
            <person name="Burton R.S."/>
        </authorList>
    </citation>
    <scope>NUCLEOTIDE SEQUENCE [LARGE SCALE GENOMIC DNA]</scope>
    <source>
        <strain evidence="2 3">San Diego</strain>
    </source>
</reference>
<dbReference type="Proteomes" id="UP000318571">
    <property type="component" value="Chromosome 1"/>
</dbReference>
<comment type="caution">
    <text evidence="2">The sequence shown here is derived from an EMBL/GenBank/DDBJ whole genome shotgun (WGS) entry which is preliminary data.</text>
</comment>
<protein>
    <submittedName>
        <fullName evidence="2">Uncharacterized protein</fullName>
    </submittedName>
</protein>
<dbReference type="EMBL" id="VCGU01000010">
    <property type="protein sequence ID" value="TRY68888.1"/>
    <property type="molecule type" value="Genomic_DNA"/>
</dbReference>
<proteinExistence type="predicted"/>
<accession>A0A553NTX4</accession>
<feature type="region of interest" description="Disordered" evidence="1">
    <location>
        <begin position="46"/>
        <end position="65"/>
    </location>
</feature>
<keyword evidence="3" id="KW-1185">Reference proteome</keyword>
<evidence type="ECO:0000256" key="1">
    <source>
        <dbReference type="SAM" id="MobiDB-lite"/>
    </source>
</evidence>
<name>A0A553NTX4_TIGCA</name>
<gene>
    <name evidence="2" type="ORF">TCAL_15144</name>
</gene>
<evidence type="ECO:0000313" key="3">
    <source>
        <dbReference type="Proteomes" id="UP000318571"/>
    </source>
</evidence>